<dbReference type="Gene3D" id="3.90.25.10">
    <property type="entry name" value="UDP-galactose 4-epimerase, domain 1"/>
    <property type="match status" value="1"/>
</dbReference>
<comment type="function">
    <text evidence="6">Catalyzes the reduction of dTDP-6-deoxy-L-lyxo-4-hexulose to yield dTDP-L-rhamnose.</text>
</comment>
<proteinExistence type="inferred from homology"/>
<comment type="similarity">
    <text evidence="2 6">Belongs to the dTDP-4-dehydrorhamnose reductase family.</text>
</comment>
<dbReference type="InterPro" id="IPR005913">
    <property type="entry name" value="dTDP_dehydrorham_reduct"/>
</dbReference>
<sequence length="300" mass="32665">MKLLLLGRNGQVGWELQRSLAPLGELIALERQGDAGGQGLCGDLSRLDELARTVRALRPDVIVNAAAHTAVDKAESEPEQARLLNALAPQVLAREAAQTGALLVHYSTDYVFDGSGSAARTETEATAPLSVYGGSKLEGEQLIQASGCRHLIFRTSWVYAARGGNFAKTMLRLAQEREVLSVIDDQWGAPTGADLIADVTAHAIRQLQRQPGDQGLYHLVAGGETTWHAYASHVIARARELAPDRPWKVQRIAAVPTSAFPTPAQRPHNSRLNTDRLQQTFGLRLPHWQAGVDRMLQEII</sequence>
<dbReference type="GO" id="GO:0005829">
    <property type="term" value="C:cytosol"/>
    <property type="evidence" value="ECO:0007669"/>
    <property type="project" value="TreeGrafter"/>
</dbReference>
<dbReference type="InterPro" id="IPR029903">
    <property type="entry name" value="RmlD-like-bd"/>
</dbReference>
<dbReference type="PANTHER" id="PTHR10491:SF4">
    <property type="entry name" value="METHIONINE ADENOSYLTRANSFERASE 2 SUBUNIT BETA"/>
    <property type="match status" value="1"/>
</dbReference>
<evidence type="ECO:0000256" key="5">
    <source>
        <dbReference type="ARBA" id="ARBA00048200"/>
    </source>
</evidence>
<accession>A0A7T2YP84</accession>
<protein>
    <recommendedName>
        <fullName evidence="4 6">dTDP-4-dehydrorhamnose reductase</fullName>
        <ecNumber evidence="3 6">1.1.1.133</ecNumber>
    </recommendedName>
</protein>
<feature type="domain" description="RmlD-like substrate binding" evidence="7">
    <location>
        <begin position="1"/>
        <end position="298"/>
    </location>
</feature>
<evidence type="ECO:0000256" key="1">
    <source>
        <dbReference type="ARBA" id="ARBA00004781"/>
    </source>
</evidence>
<comment type="catalytic activity">
    <reaction evidence="5 6">
        <text>dTDP-beta-L-rhamnose + NADP(+) = dTDP-4-dehydro-beta-L-rhamnose + NADPH + H(+)</text>
        <dbReference type="Rhea" id="RHEA:21796"/>
        <dbReference type="ChEBI" id="CHEBI:15378"/>
        <dbReference type="ChEBI" id="CHEBI:57510"/>
        <dbReference type="ChEBI" id="CHEBI:57783"/>
        <dbReference type="ChEBI" id="CHEBI:58349"/>
        <dbReference type="ChEBI" id="CHEBI:62830"/>
        <dbReference type="EC" id="1.1.1.133"/>
    </reaction>
</comment>
<evidence type="ECO:0000313" key="9">
    <source>
        <dbReference type="Proteomes" id="UP000595064"/>
    </source>
</evidence>
<dbReference type="CDD" id="cd05254">
    <property type="entry name" value="dTDP_HR_like_SDR_e"/>
    <property type="match status" value="1"/>
</dbReference>
<dbReference type="AlphaFoldDB" id="A0A7T2YP84"/>
<keyword evidence="6" id="KW-0521">NADP</keyword>
<dbReference type="InterPro" id="IPR036291">
    <property type="entry name" value="NAD(P)-bd_dom_sf"/>
</dbReference>
<evidence type="ECO:0000313" key="8">
    <source>
        <dbReference type="EMBL" id="QPS78948.1"/>
    </source>
</evidence>
<keyword evidence="9" id="KW-1185">Reference proteome</keyword>
<dbReference type="KEGG" id="dla:I6G47_18160"/>
<keyword evidence="6 8" id="KW-0560">Oxidoreductase</keyword>
<dbReference type="Gene3D" id="3.40.50.720">
    <property type="entry name" value="NAD(P)-binding Rossmann-like Domain"/>
    <property type="match status" value="1"/>
</dbReference>
<evidence type="ECO:0000256" key="6">
    <source>
        <dbReference type="RuleBase" id="RU364082"/>
    </source>
</evidence>
<dbReference type="UniPathway" id="UPA00124"/>
<evidence type="ECO:0000256" key="4">
    <source>
        <dbReference type="ARBA" id="ARBA00017099"/>
    </source>
</evidence>
<reference evidence="8 9" key="1">
    <citation type="submission" date="2020-12" db="EMBL/GenBank/DDBJ databases">
        <title>FDA dAtabase for Regulatory Grade micrObial Sequences (FDA-ARGOS): Supporting development and validation of Infectious Disease Dx tests.</title>
        <authorList>
            <person name="Sproer C."/>
            <person name="Gronow S."/>
            <person name="Severitt S."/>
            <person name="Schroder I."/>
            <person name="Tallon L."/>
            <person name="Sadzewicz L."/>
            <person name="Zhao X."/>
            <person name="Boylan J."/>
            <person name="Ott S."/>
            <person name="Bowen H."/>
            <person name="Vavikolanu K."/>
            <person name="Mehta A."/>
            <person name="Aluvathingal J."/>
            <person name="Nadendla S."/>
            <person name="Lowell S."/>
            <person name="Myers T."/>
            <person name="Yan Y."/>
            <person name="Sichtig H."/>
        </authorList>
    </citation>
    <scope>NUCLEOTIDE SEQUENCE [LARGE SCALE GENOMIC DNA]</scope>
    <source>
        <strain evidence="8 9">FDAARGOS_890</strain>
    </source>
</reference>
<evidence type="ECO:0000256" key="3">
    <source>
        <dbReference type="ARBA" id="ARBA00012929"/>
    </source>
</evidence>
<dbReference type="NCBIfam" id="NF007440">
    <property type="entry name" value="PRK09987.1"/>
    <property type="match status" value="1"/>
</dbReference>
<gene>
    <name evidence="8" type="primary">rfbD</name>
    <name evidence="8" type="ORF">I6G47_18160</name>
</gene>
<dbReference type="GO" id="GO:0019305">
    <property type="term" value="P:dTDP-rhamnose biosynthetic process"/>
    <property type="evidence" value="ECO:0007669"/>
    <property type="project" value="UniProtKB-UniPathway"/>
</dbReference>
<dbReference type="SUPFAM" id="SSF51735">
    <property type="entry name" value="NAD(P)-binding Rossmann-fold domains"/>
    <property type="match status" value="1"/>
</dbReference>
<dbReference type="Proteomes" id="UP000595064">
    <property type="component" value="Chromosome"/>
</dbReference>
<dbReference type="EMBL" id="CP065748">
    <property type="protein sequence ID" value="QPS78948.1"/>
    <property type="molecule type" value="Genomic_DNA"/>
</dbReference>
<organism evidence="8 9">
    <name type="scientific">Delftia lacustris</name>
    <dbReference type="NCBI Taxonomy" id="558537"/>
    <lineage>
        <taxon>Bacteria</taxon>
        <taxon>Pseudomonadati</taxon>
        <taxon>Pseudomonadota</taxon>
        <taxon>Betaproteobacteria</taxon>
        <taxon>Burkholderiales</taxon>
        <taxon>Comamonadaceae</taxon>
        <taxon>Delftia</taxon>
    </lineage>
</organism>
<evidence type="ECO:0000259" key="7">
    <source>
        <dbReference type="Pfam" id="PF04321"/>
    </source>
</evidence>
<name>A0A7T2YP84_9BURK</name>
<dbReference type="GO" id="GO:0008831">
    <property type="term" value="F:dTDP-4-dehydrorhamnose reductase activity"/>
    <property type="evidence" value="ECO:0007669"/>
    <property type="project" value="UniProtKB-EC"/>
</dbReference>
<dbReference type="RefSeq" id="WP_016451846.1">
    <property type="nucleotide sequence ID" value="NZ_CP065748.1"/>
</dbReference>
<comment type="pathway">
    <text evidence="1 6">Carbohydrate biosynthesis; dTDP-L-rhamnose biosynthesis.</text>
</comment>
<comment type="cofactor">
    <cofactor evidence="6">
        <name>Mg(2+)</name>
        <dbReference type="ChEBI" id="CHEBI:18420"/>
    </cofactor>
    <text evidence="6">Binds 1 Mg(2+) ion per monomer.</text>
</comment>
<dbReference type="Pfam" id="PF04321">
    <property type="entry name" value="RmlD_sub_bind"/>
    <property type="match status" value="1"/>
</dbReference>
<evidence type="ECO:0000256" key="2">
    <source>
        <dbReference type="ARBA" id="ARBA00010944"/>
    </source>
</evidence>
<dbReference type="PANTHER" id="PTHR10491">
    <property type="entry name" value="DTDP-4-DEHYDRORHAMNOSE REDUCTASE"/>
    <property type="match status" value="1"/>
</dbReference>
<dbReference type="NCBIfam" id="TIGR01214">
    <property type="entry name" value="rmlD"/>
    <property type="match status" value="1"/>
</dbReference>
<dbReference type="EC" id="1.1.1.133" evidence="3 6"/>